<sequence>MGLFCADEDAALDLGEVPHVHTVDAQSVTDRGAAPAVAGMVLELLDGPRSRRSAVVTGSAASAEEVLLDAR</sequence>
<keyword evidence="2" id="KW-1185">Reference proteome</keyword>
<gene>
    <name evidence="1" type="ORF">GCM10009727_41530</name>
</gene>
<reference evidence="1 2" key="1">
    <citation type="journal article" date="2019" name="Int. J. Syst. Evol. Microbiol.">
        <title>The Global Catalogue of Microorganisms (GCM) 10K type strain sequencing project: providing services to taxonomists for standard genome sequencing and annotation.</title>
        <authorList>
            <consortium name="The Broad Institute Genomics Platform"/>
            <consortium name="The Broad Institute Genome Sequencing Center for Infectious Disease"/>
            <person name="Wu L."/>
            <person name="Ma J."/>
        </authorList>
    </citation>
    <scope>NUCLEOTIDE SEQUENCE [LARGE SCALE GENOMIC DNA]</scope>
    <source>
        <strain evidence="1 2">JCM 13850</strain>
    </source>
</reference>
<name>A0ABN2ZJ18_9ACTN</name>
<comment type="caution">
    <text evidence="1">The sequence shown here is derived from an EMBL/GenBank/DDBJ whole genome shotgun (WGS) entry which is preliminary data.</text>
</comment>
<dbReference type="EMBL" id="BAAAMR010000035">
    <property type="protein sequence ID" value="GAA2142963.1"/>
    <property type="molecule type" value="Genomic_DNA"/>
</dbReference>
<protein>
    <submittedName>
        <fullName evidence="1">Uncharacterized protein</fullName>
    </submittedName>
</protein>
<proteinExistence type="predicted"/>
<evidence type="ECO:0000313" key="1">
    <source>
        <dbReference type="EMBL" id="GAA2142963.1"/>
    </source>
</evidence>
<accession>A0ABN2ZJ18</accession>
<evidence type="ECO:0000313" key="2">
    <source>
        <dbReference type="Proteomes" id="UP001501020"/>
    </source>
</evidence>
<dbReference type="Proteomes" id="UP001501020">
    <property type="component" value="Unassembled WGS sequence"/>
</dbReference>
<organism evidence="1 2">
    <name type="scientific">Actinomadura napierensis</name>
    <dbReference type="NCBI Taxonomy" id="267854"/>
    <lineage>
        <taxon>Bacteria</taxon>
        <taxon>Bacillati</taxon>
        <taxon>Actinomycetota</taxon>
        <taxon>Actinomycetes</taxon>
        <taxon>Streptosporangiales</taxon>
        <taxon>Thermomonosporaceae</taxon>
        <taxon>Actinomadura</taxon>
    </lineage>
</organism>